<name>A0A6J5F0T4_9BURK</name>
<feature type="compositionally biased region" description="Gly residues" evidence="1">
    <location>
        <begin position="180"/>
        <end position="190"/>
    </location>
</feature>
<protein>
    <recommendedName>
        <fullName evidence="4">Type II secretion system protein G</fullName>
    </recommendedName>
</protein>
<evidence type="ECO:0008006" key="4">
    <source>
        <dbReference type="Google" id="ProtNLM"/>
    </source>
</evidence>
<keyword evidence="3" id="KW-1185">Reference proteome</keyword>
<evidence type="ECO:0000313" key="2">
    <source>
        <dbReference type="EMBL" id="CAB3771261.1"/>
    </source>
</evidence>
<feature type="compositionally biased region" description="Gly residues" evidence="1">
    <location>
        <begin position="199"/>
        <end position="210"/>
    </location>
</feature>
<sequence length="262" mass="27519">MRRARRIGRCRRAPRGYAYLGLLILIAIVGVTAAASAELGAIYQRRMAEKELLAVGNEFQRALMSFSSATPIGQPTQPRTLEELLRDPRYPNVVRHLRRIYEDPMTGKADWVIVKSPDGQTIVGIHSASHAHPIQLKQFSPAFQGFENKKSYTDWVFVARFPALTQGARPVDPAATNGVAPGGANGGGAPFGDAPFGGASSGGSPFGGTQPGSSQPNGGSPFDGNSSNGFSPGNSMFNNSPFGGASSNGGQSNRGDEGSSQP</sequence>
<accession>A0A6J5F0T4</accession>
<feature type="region of interest" description="Disordered" evidence="1">
    <location>
        <begin position="168"/>
        <end position="262"/>
    </location>
</feature>
<feature type="compositionally biased region" description="Polar residues" evidence="1">
    <location>
        <begin position="248"/>
        <end position="262"/>
    </location>
</feature>
<feature type="compositionally biased region" description="Low complexity" evidence="1">
    <location>
        <begin position="224"/>
        <end position="242"/>
    </location>
</feature>
<dbReference type="AlphaFoldDB" id="A0A6J5F0T4"/>
<gene>
    <name evidence="2" type="ORF">LMG29739_05993</name>
</gene>
<proteinExistence type="predicted"/>
<dbReference type="Proteomes" id="UP000494329">
    <property type="component" value="Unassembled WGS sequence"/>
</dbReference>
<dbReference type="RefSeq" id="WP_175115114.1">
    <property type="nucleotide sequence ID" value="NZ_CADIKF010000078.1"/>
</dbReference>
<evidence type="ECO:0000256" key="1">
    <source>
        <dbReference type="SAM" id="MobiDB-lite"/>
    </source>
</evidence>
<dbReference type="EMBL" id="CADIKF010000078">
    <property type="protein sequence ID" value="CAB3771261.1"/>
    <property type="molecule type" value="Genomic_DNA"/>
</dbReference>
<evidence type="ECO:0000313" key="3">
    <source>
        <dbReference type="Proteomes" id="UP000494329"/>
    </source>
</evidence>
<organism evidence="2 3">
    <name type="scientific">Paraburkholderia solisilvae</name>
    <dbReference type="NCBI Taxonomy" id="624376"/>
    <lineage>
        <taxon>Bacteria</taxon>
        <taxon>Pseudomonadati</taxon>
        <taxon>Pseudomonadota</taxon>
        <taxon>Betaproteobacteria</taxon>
        <taxon>Burkholderiales</taxon>
        <taxon>Burkholderiaceae</taxon>
        <taxon>Paraburkholderia</taxon>
    </lineage>
</organism>
<reference evidence="2 3" key="1">
    <citation type="submission" date="2020-04" db="EMBL/GenBank/DDBJ databases">
        <authorList>
            <person name="De Canck E."/>
        </authorList>
    </citation>
    <scope>NUCLEOTIDE SEQUENCE [LARGE SCALE GENOMIC DNA]</scope>
    <source>
        <strain evidence="2 3">LMG 29739</strain>
    </source>
</reference>